<dbReference type="GO" id="GO:0006298">
    <property type="term" value="P:mismatch repair"/>
    <property type="evidence" value="ECO:0007669"/>
    <property type="project" value="InterPro"/>
</dbReference>
<evidence type="ECO:0000313" key="6">
    <source>
        <dbReference type="EMBL" id="QHU02372.1"/>
    </source>
</evidence>
<dbReference type="Gene3D" id="3.40.50.300">
    <property type="entry name" value="P-loop containing nucleotide triphosphate hydrolases"/>
    <property type="match status" value="1"/>
</dbReference>
<keyword evidence="2" id="KW-0067">ATP-binding</keyword>
<evidence type="ECO:0000256" key="2">
    <source>
        <dbReference type="ARBA" id="ARBA00022840"/>
    </source>
</evidence>
<keyword evidence="4" id="KW-0472">Membrane</keyword>
<organism evidence="6">
    <name type="scientific">viral metagenome</name>
    <dbReference type="NCBI Taxonomy" id="1070528"/>
    <lineage>
        <taxon>unclassified sequences</taxon>
        <taxon>metagenomes</taxon>
        <taxon>organismal metagenomes</taxon>
    </lineage>
</organism>
<dbReference type="GO" id="GO:0030983">
    <property type="term" value="F:mismatched DNA binding"/>
    <property type="evidence" value="ECO:0007669"/>
    <property type="project" value="InterPro"/>
</dbReference>
<name>A0A6C0J9Q1_9ZZZZ</name>
<evidence type="ECO:0000256" key="3">
    <source>
        <dbReference type="ARBA" id="ARBA00023125"/>
    </source>
</evidence>
<keyword evidence="1" id="KW-0547">Nucleotide-binding</keyword>
<feature type="domain" description="DNA mismatch repair proteins mutS family" evidence="5">
    <location>
        <begin position="380"/>
        <end position="571"/>
    </location>
</feature>
<protein>
    <recommendedName>
        <fullName evidence="5">DNA mismatch repair proteins mutS family domain-containing protein</fullName>
    </recommendedName>
</protein>
<dbReference type="GO" id="GO:0140664">
    <property type="term" value="F:ATP-dependent DNA damage sensor activity"/>
    <property type="evidence" value="ECO:0007669"/>
    <property type="project" value="InterPro"/>
</dbReference>
<accession>A0A6C0J9Q1</accession>
<dbReference type="AlphaFoldDB" id="A0A6C0J9Q1"/>
<evidence type="ECO:0000256" key="1">
    <source>
        <dbReference type="ARBA" id="ARBA00022741"/>
    </source>
</evidence>
<keyword evidence="3" id="KW-0238">DNA-binding</keyword>
<dbReference type="SMART" id="SM00534">
    <property type="entry name" value="MUTSac"/>
    <property type="match status" value="1"/>
</dbReference>
<dbReference type="PANTHER" id="PTHR11361:SF34">
    <property type="entry name" value="DNA MISMATCH REPAIR PROTEIN MSH1, MITOCHONDRIAL"/>
    <property type="match status" value="1"/>
</dbReference>
<keyword evidence="4" id="KW-0812">Transmembrane</keyword>
<dbReference type="InterPro" id="IPR045076">
    <property type="entry name" value="MutS"/>
</dbReference>
<dbReference type="GO" id="GO:0005524">
    <property type="term" value="F:ATP binding"/>
    <property type="evidence" value="ECO:0007669"/>
    <property type="project" value="UniProtKB-KW"/>
</dbReference>
<dbReference type="InterPro" id="IPR027417">
    <property type="entry name" value="P-loop_NTPase"/>
</dbReference>
<sequence>MIDKENFFSKDKFELPIAFLDNKTKVLDNLKIDLELEKTIDNEIDPIYTYVFNPKTELGKTSIKSWGEYYTSDKHFLKDSQKLYKDIGTIPIDNETVNNMLKSWREVKYQNDFMEKYQYVEWEKIKWLNKSTLFLSILSFYNISSPVLQLITPIFILLIPFFVLKAMKLPMTWQTYYKILLENIKQHAVGKLFFSFNSATLGQKMYILFAAGMYVWNIYQNFLSCYRFYQNSFYITNQLEIINNYLDYSIEKMKYFLRLTRQYKSYTKFNHKLNAYIERLQIFHNSIRDLPNNSQKLGKITYIGKLMRNFYILYDDQELENIIGFSFGFHGYIDTLIGINNNLKQKKLNKCTFKKKLTFKLKKMYHPTIETPVKNSINMDKNVIITGPNAAGKTTTIKATIINLLLTQQLGLGFFDECQTSTFDYIHSYINIPDSCSRDSLFQAEARRCKDILDCIDKYPDKKHFCIFDELYSGTNPYEAISSAFSYLDYISKNPNVRFLLTTHFIKLCSLFEKKSEITNKSMKTIADENKNPVYTYKITNGISTIKGGVSVLRNLQYPENIIKMSIRILEKI</sequence>
<dbReference type="EMBL" id="MN740356">
    <property type="protein sequence ID" value="QHU02372.1"/>
    <property type="molecule type" value="Genomic_DNA"/>
</dbReference>
<dbReference type="SUPFAM" id="SSF52540">
    <property type="entry name" value="P-loop containing nucleoside triphosphate hydrolases"/>
    <property type="match status" value="1"/>
</dbReference>
<feature type="transmembrane region" description="Helical" evidence="4">
    <location>
        <begin position="150"/>
        <end position="171"/>
    </location>
</feature>
<reference evidence="6" key="1">
    <citation type="journal article" date="2020" name="Nature">
        <title>Giant virus diversity and host interactions through global metagenomics.</title>
        <authorList>
            <person name="Schulz F."/>
            <person name="Roux S."/>
            <person name="Paez-Espino D."/>
            <person name="Jungbluth S."/>
            <person name="Walsh D.A."/>
            <person name="Denef V.J."/>
            <person name="McMahon K.D."/>
            <person name="Konstantinidis K.T."/>
            <person name="Eloe-Fadrosh E.A."/>
            <person name="Kyrpides N.C."/>
            <person name="Woyke T."/>
        </authorList>
    </citation>
    <scope>NUCLEOTIDE SEQUENCE</scope>
    <source>
        <strain evidence="6">GVMAG-M-3300025880-75</strain>
    </source>
</reference>
<dbReference type="PANTHER" id="PTHR11361">
    <property type="entry name" value="DNA MISMATCH REPAIR PROTEIN MUTS FAMILY MEMBER"/>
    <property type="match status" value="1"/>
</dbReference>
<evidence type="ECO:0000256" key="4">
    <source>
        <dbReference type="SAM" id="Phobius"/>
    </source>
</evidence>
<dbReference type="InterPro" id="IPR000432">
    <property type="entry name" value="DNA_mismatch_repair_MutS_C"/>
</dbReference>
<evidence type="ECO:0000259" key="5">
    <source>
        <dbReference type="SMART" id="SM00534"/>
    </source>
</evidence>
<dbReference type="Pfam" id="PF00488">
    <property type="entry name" value="MutS_V"/>
    <property type="match status" value="1"/>
</dbReference>
<keyword evidence="4" id="KW-1133">Transmembrane helix</keyword>
<feature type="transmembrane region" description="Helical" evidence="4">
    <location>
        <begin position="192"/>
        <end position="216"/>
    </location>
</feature>
<proteinExistence type="predicted"/>